<feature type="transmembrane region" description="Helical" evidence="7">
    <location>
        <begin position="373"/>
        <end position="392"/>
    </location>
</feature>
<dbReference type="InterPro" id="IPR011701">
    <property type="entry name" value="MFS"/>
</dbReference>
<dbReference type="AlphaFoldDB" id="A0A7Y7UR90"/>
<dbReference type="Gene3D" id="1.20.1250.20">
    <property type="entry name" value="MFS general substrate transporter like domains"/>
    <property type="match status" value="2"/>
</dbReference>
<dbReference type="RefSeq" id="WP_061779805.1">
    <property type="nucleotide sequence ID" value="NZ_JABEOV010000001.1"/>
</dbReference>
<comment type="subcellular location">
    <subcellularLocation>
        <location evidence="1">Cell membrane</location>
        <topology evidence="1">Multi-pass membrane protein</topology>
    </subcellularLocation>
</comment>
<evidence type="ECO:0000256" key="7">
    <source>
        <dbReference type="SAM" id="Phobius"/>
    </source>
</evidence>
<dbReference type="InterPro" id="IPR036259">
    <property type="entry name" value="MFS_trans_sf"/>
</dbReference>
<dbReference type="Pfam" id="PF07690">
    <property type="entry name" value="MFS_1"/>
    <property type="match status" value="1"/>
</dbReference>
<evidence type="ECO:0000313" key="11">
    <source>
        <dbReference type="Proteomes" id="UP000557656"/>
    </source>
</evidence>
<feature type="transmembrane region" description="Helical" evidence="7">
    <location>
        <begin position="110"/>
        <end position="143"/>
    </location>
</feature>
<feature type="transmembrane region" description="Helical" evidence="7">
    <location>
        <begin position="304"/>
        <end position="325"/>
    </location>
</feature>
<dbReference type="Proteomes" id="UP000531581">
    <property type="component" value="Unassembled WGS sequence"/>
</dbReference>
<feature type="transmembrane region" description="Helical" evidence="7">
    <location>
        <begin position="398"/>
        <end position="418"/>
    </location>
</feature>
<evidence type="ECO:0000256" key="5">
    <source>
        <dbReference type="ARBA" id="ARBA00022989"/>
    </source>
</evidence>
<feature type="transmembrane region" description="Helical" evidence="7">
    <location>
        <begin position="80"/>
        <end position="98"/>
    </location>
</feature>
<evidence type="ECO:0000313" key="9">
    <source>
        <dbReference type="EMBL" id="NVP32057.1"/>
    </source>
</evidence>
<dbReference type="PANTHER" id="PTHR23517:SF15">
    <property type="entry name" value="PROTON-DEPENDENT OLIGOPEPTIDE FAMILY TRANSPORT PROTEIN"/>
    <property type="match status" value="1"/>
</dbReference>
<keyword evidence="2" id="KW-0813">Transport</keyword>
<dbReference type="InterPro" id="IPR050171">
    <property type="entry name" value="MFS_Transporters"/>
</dbReference>
<sequence>MRDRPKRERDTAPPAPGFWTLASVEGWERCAIQGAKSLLTLFLVNDLLARGDGVIGLSALRRGVEGLTGAHGDIAFASQLYGLYGALTYLVLPLGGWIADRSGRRRPAMYGGAVLMMLGLLALASRSLALPGLALLIGGIGLLKGNLAAEVGALRGGAKGERVFAAYLAFLNGGAMLGPLIGGWLALAYGFAAAFVFMAASMIAAMLTLRTAPPVRGVETPMGGRDASDWPRALLAIAAVTLCFCAYEQLNNMVLVWAEERVDLTIGGFSIPPSWLAATDGLFTIALALLAYRLWPRLAREPSAVHKLAAGGIAMALAYGLLAGLSGGTRIGLGGPLCAVLLLSLGVVLSWPSALAIVAAAAPPSRRGMMTGLFYLHGFVAHLVVGELGALYPRMAQPHFWAIHAGFALAGAGIALLIPRAQATTTSTPASASA</sequence>
<accession>A0A7Y7UR90</accession>
<dbReference type="GO" id="GO:0005886">
    <property type="term" value="C:plasma membrane"/>
    <property type="evidence" value="ECO:0007669"/>
    <property type="project" value="UniProtKB-SubCell"/>
</dbReference>
<evidence type="ECO:0000256" key="6">
    <source>
        <dbReference type="ARBA" id="ARBA00023136"/>
    </source>
</evidence>
<organism evidence="9 10">
    <name type="scientific">Sphingomonas sanguinis</name>
    <dbReference type="NCBI Taxonomy" id="33051"/>
    <lineage>
        <taxon>Bacteria</taxon>
        <taxon>Pseudomonadati</taxon>
        <taxon>Pseudomonadota</taxon>
        <taxon>Alphaproteobacteria</taxon>
        <taxon>Sphingomonadales</taxon>
        <taxon>Sphingomonadaceae</taxon>
        <taxon>Sphingomonas</taxon>
    </lineage>
</organism>
<evidence type="ECO:0000256" key="4">
    <source>
        <dbReference type="ARBA" id="ARBA00022692"/>
    </source>
</evidence>
<keyword evidence="5 7" id="KW-1133">Transmembrane helix</keyword>
<evidence type="ECO:0000256" key="2">
    <source>
        <dbReference type="ARBA" id="ARBA00022448"/>
    </source>
</evidence>
<keyword evidence="11" id="KW-1185">Reference proteome</keyword>
<name>A0A7Y7UR90_9SPHN</name>
<feature type="transmembrane region" description="Helical" evidence="7">
    <location>
        <begin position="331"/>
        <end position="361"/>
    </location>
</feature>
<dbReference type="SUPFAM" id="SSF103473">
    <property type="entry name" value="MFS general substrate transporter"/>
    <property type="match status" value="1"/>
</dbReference>
<feature type="transmembrane region" description="Helical" evidence="7">
    <location>
        <begin position="270"/>
        <end position="292"/>
    </location>
</feature>
<evidence type="ECO:0000256" key="3">
    <source>
        <dbReference type="ARBA" id="ARBA00022475"/>
    </source>
</evidence>
<reference evidence="10 11" key="1">
    <citation type="submission" date="2020-05" db="EMBL/GenBank/DDBJ databases">
        <title>Draft Genome Sequences of Sphingomonas sp. Isolated from the International Space Station.</title>
        <authorList>
            <person name="Bijlani S."/>
            <person name="Singh N.K."/>
            <person name="Mason C.E."/>
            <person name="Wang C.C."/>
            <person name="Venkateswaran K."/>
        </authorList>
    </citation>
    <scope>NUCLEOTIDE SEQUENCE [LARGE SCALE GENOMIC DNA]</scope>
    <source>
        <strain evidence="8 11">IIF7SW-B5</strain>
        <strain evidence="9">ISS-IIF7SWP</strain>
    </source>
</reference>
<keyword evidence="3" id="KW-1003">Cell membrane</keyword>
<evidence type="ECO:0000313" key="8">
    <source>
        <dbReference type="EMBL" id="NNG51768.1"/>
    </source>
</evidence>
<evidence type="ECO:0000256" key="1">
    <source>
        <dbReference type="ARBA" id="ARBA00004651"/>
    </source>
</evidence>
<dbReference type="PANTHER" id="PTHR23517">
    <property type="entry name" value="RESISTANCE PROTEIN MDTM, PUTATIVE-RELATED-RELATED"/>
    <property type="match status" value="1"/>
</dbReference>
<keyword evidence="6 7" id="KW-0472">Membrane</keyword>
<evidence type="ECO:0000313" key="10">
    <source>
        <dbReference type="Proteomes" id="UP000531581"/>
    </source>
</evidence>
<gene>
    <name evidence="8" type="ORF">HKX05_00175</name>
    <name evidence="9" type="ORF">HLV41_13480</name>
</gene>
<protein>
    <submittedName>
        <fullName evidence="9">MFS transporter</fullName>
    </submittedName>
</protein>
<dbReference type="EMBL" id="JABYQV010000011">
    <property type="protein sequence ID" value="NVP32057.1"/>
    <property type="molecule type" value="Genomic_DNA"/>
</dbReference>
<dbReference type="GO" id="GO:0022857">
    <property type="term" value="F:transmembrane transporter activity"/>
    <property type="evidence" value="ECO:0007669"/>
    <property type="project" value="InterPro"/>
</dbReference>
<dbReference type="EMBL" id="JABEOV010000001">
    <property type="protein sequence ID" value="NNG51768.1"/>
    <property type="molecule type" value="Genomic_DNA"/>
</dbReference>
<keyword evidence="4 7" id="KW-0812">Transmembrane</keyword>
<feature type="transmembrane region" description="Helical" evidence="7">
    <location>
        <begin position="187"/>
        <end position="209"/>
    </location>
</feature>
<feature type="transmembrane region" description="Helical" evidence="7">
    <location>
        <begin position="230"/>
        <end position="250"/>
    </location>
</feature>
<dbReference type="GeneID" id="78485923"/>
<dbReference type="Proteomes" id="UP000557656">
    <property type="component" value="Unassembled WGS sequence"/>
</dbReference>
<comment type="caution">
    <text evidence="9">The sequence shown here is derived from an EMBL/GenBank/DDBJ whole genome shotgun (WGS) entry which is preliminary data.</text>
</comment>
<feature type="transmembrane region" description="Helical" evidence="7">
    <location>
        <begin position="164"/>
        <end position="181"/>
    </location>
</feature>
<proteinExistence type="predicted"/>